<keyword evidence="1" id="KW-1185">Reference proteome</keyword>
<dbReference type="PANTHER" id="PTHR33568:SF3">
    <property type="entry name" value="DNA-DIRECTED DNA POLYMERASE"/>
    <property type="match status" value="1"/>
</dbReference>
<dbReference type="AlphaFoldDB" id="A0A914YPD9"/>
<evidence type="ECO:0000313" key="2">
    <source>
        <dbReference type="WBParaSite" id="PSU_v2.g2130.t1"/>
    </source>
</evidence>
<proteinExistence type="predicted"/>
<dbReference type="Gene3D" id="3.90.1600.10">
    <property type="entry name" value="Palm domain of DNA polymerase"/>
    <property type="match status" value="1"/>
</dbReference>
<organism evidence="1 2">
    <name type="scientific">Panagrolaimus superbus</name>
    <dbReference type="NCBI Taxonomy" id="310955"/>
    <lineage>
        <taxon>Eukaryota</taxon>
        <taxon>Metazoa</taxon>
        <taxon>Ecdysozoa</taxon>
        <taxon>Nematoda</taxon>
        <taxon>Chromadorea</taxon>
        <taxon>Rhabditida</taxon>
        <taxon>Tylenchina</taxon>
        <taxon>Panagrolaimomorpha</taxon>
        <taxon>Panagrolaimoidea</taxon>
        <taxon>Panagrolaimidae</taxon>
        <taxon>Panagrolaimus</taxon>
    </lineage>
</organism>
<sequence>MANTLRLWGRFCLNPGATEKNLYTAEEYLDLIQNTSNFDLEGFNVSDNVYMVNYKKDVNHISANNVNISIARLHLYKYMKLIHMTPGCELLYTDTDCVMFSAPWDVNPLDENGLLLGEMTNEAKGKLILEYICAAAKLYFLTYGEDKELEEGEPEVICDEIIKMKGLKYTGFVEKLIDKSDFKFDPSVQIKLPAMNIAPSNNFEIYTTYTNKIFRSYCKKGIIVENQIYPYGWKFDKPVYKMTMLPEDHIDIKNP</sequence>
<dbReference type="InterPro" id="IPR043502">
    <property type="entry name" value="DNA/RNA_pol_sf"/>
</dbReference>
<dbReference type="InterPro" id="IPR023211">
    <property type="entry name" value="DNA_pol_palm_dom_sf"/>
</dbReference>
<accession>A0A914YPD9</accession>
<dbReference type="Proteomes" id="UP000887577">
    <property type="component" value="Unplaced"/>
</dbReference>
<dbReference type="SUPFAM" id="SSF56672">
    <property type="entry name" value="DNA/RNA polymerases"/>
    <property type="match status" value="1"/>
</dbReference>
<evidence type="ECO:0000313" key="1">
    <source>
        <dbReference type="Proteomes" id="UP000887577"/>
    </source>
</evidence>
<name>A0A914YPD9_9BILA</name>
<protein>
    <submittedName>
        <fullName evidence="2">DNA-directed DNA polymerase</fullName>
    </submittedName>
</protein>
<dbReference type="WBParaSite" id="PSU_v2.g2130.t1">
    <property type="protein sequence ID" value="PSU_v2.g2130.t1"/>
    <property type="gene ID" value="PSU_v2.g2130"/>
</dbReference>
<reference evidence="2" key="1">
    <citation type="submission" date="2022-11" db="UniProtKB">
        <authorList>
            <consortium name="WormBaseParasite"/>
        </authorList>
    </citation>
    <scope>IDENTIFICATION</scope>
</reference>
<dbReference type="PANTHER" id="PTHR33568">
    <property type="entry name" value="DNA POLYMERASE"/>
    <property type="match status" value="1"/>
</dbReference>